<gene>
    <name evidence="2" type="ORF">GCM10022247_60290</name>
</gene>
<sequence length="106" mass="11073">MKSGRIRSSLAKVGVGVALVAASLATATPAHAGPDGPPPGHCGYYSFAVGANENNSWFVNCSYRTAYVRISLPVNFVYRCLGTGTTDLTAMLNNSYITAATALRPC</sequence>
<reference evidence="3" key="1">
    <citation type="journal article" date="2019" name="Int. J. Syst. Evol. Microbiol.">
        <title>The Global Catalogue of Microorganisms (GCM) 10K type strain sequencing project: providing services to taxonomists for standard genome sequencing and annotation.</title>
        <authorList>
            <consortium name="The Broad Institute Genomics Platform"/>
            <consortium name="The Broad Institute Genome Sequencing Center for Infectious Disease"/>
            <person name="Wu L."/>
            <person name="Ma J."/>
        </authorList>
    </citation>
    <scope>NUCLEOTIDE SEQUENCE [LARGE SCALE GENOMIC DNA]</scope>
    <source>
        <strain evidence="3">JCM 17342</strain>
    </source>
</reference>
<dbReference type="EMBL" id="BAABAL010000019">
    <property type="protein sequence ID" value="GAA4027253.1"/>
    <property type="molecule type" value="Genomic_DNA"/>
</dbReference>
<keyword evidence="3" id="KW-1185">Reference proteome</keyword>
<dbReference type="RefSeq" id="WP_344882160.1">
    <property type="nucleotide sequence ID" value="NZ_BAABAL010000019.1"/>
</dbReference>
<proteinExistence type="predicted"/>
<organism evidence="2 3">
    <name type="scientific">Allokutzneria multivorans</name>
    <dbReference type="NCBI Taxonomy" id="1142134"/>
    <lineage>
        <taxon>Bacteria</taxon>
        <taxon>Bacillati</taxon>
        <taxon>Actinomycetota</taxon>
        <taxon>Actinomycetes</taxon>
        <taxon>Pseudonocardiales</taxon>
        <taxon>Pseudonocardiaceae</taxon>
        <taxon>Allokutzneria</taxon>
    </lineage>
</organism>
<protein>
    <submittedName>
        <fullName evidence="2">Uncharacterized protein</fullName>
    </submittedName>
</protein>
<feature type="chain" id="PRO_5047043743" evidence="1">
    <location>
        <begin position="33"/>
        <end position="106"/>
    </location>
</feature>
<accession>A0ABP7TL99</accession>
<name>A0ABP7TL99_9PSEU</name>
<evidence type="ECO:0000313" key="2">
    <source>
        <dbReference type="EMBL" id="GAA4027253.1"/>
    </source>
</evidence>
<dbReference type="Proteomes" id="UP001501747">
    <property type="component" value="Unassembled WGS sequence"/>
</dbReference>
<keyword evidence="1" id="KW-0732">Signal</keyword>
<feature type="signal peptide" evidence="1">
    <location>
        <begin position="1"/>
        <end position="32"/>
    </location>
</feature>
<comment type="caution">
    <text evidence="2">The sequence shown here is derived from an EMBL/GenBank/DDBJ whole genome shotgun (WGS) entry which is preliminary data.</text>
</comment>
<evidence type="ECO:0000313" key="3">
    <source>
        <dbReference type="Proteomes" id="UP001501747"/>
    </source>
</evidence>
<evidence type="ECO:0000256" key="1">
    <source>
        <dbReference type="SAM" id="SignalP"/>
    </source>
</evidence>